<feature type="transmembrane region" description="Helical" evidence="7">
    <location>
        <begin position="245"/>
        <end position="267"/>
    </location>
</feature>
<feature type="transmembrane region" description="Helical" evidence="7">
    <location>
        <begin position="173"/>
        <end position="198"/>
    </location>
</feature>
<evidence type="ECO:0000256" key="4">
    <source>
        <dbReference type="ARBA" id="ARBA00023136"/>
    </source>
</evidence>
<evidence type="ECO:0000256" key="6">
    <source>
        <dbReference type="SAM" id="MobiDB-lite"/>
    </source>
</evidence>
<proteinExistence type="inferred from homology"/>
<dbReference type="OrthoDB" id="444631at2759"/>
<feature type="region of interest" description="Disordered" evidence="6">
    <location>
        <begin position="324"/>
        <end position="365"/>
    </location>
</feature>
<dbReference type="EMBL" id="KZ613509">
    <property type="protein sequence ID" value="PMD15950.1"/>
    <property type="molecule type" value="Genomic_DNA"/>
</dbReference>
<evidence type="ECO:0000313" key="9">
    <source>
        <dbReference type="EMBL" id="PMD15950.1"/>
    </source>
</evidence>
<evidence type="ECO:0000256" key="1">
    <source>
        <dbReference type="ARBA" id="ARBA00004141"/>
    </source>
</evidence>
<evidence type="ECO:0000259" key="8">
    <source>
        <dbReference type="Pfam" id="PF20684"/>
    </source>
</evidence>
<feature type="transmembrane region" description="Helical" evidence="7">
    <location>
        <begin position="98"/>
        <end position="119"/>
    </location>
</feature>
<gene>
    <name evidence="9" type="ORF">NA56DRAFT_692958</name>
</gene>
<feature type="transmembrane region" description="Helical" evidence="7">
    <location>
        <begin position="53"/>
        <end position="78"/>
    </location>
</feature>
<dbReference type="InterPro" id="IPR052337">
    <property type="entry name" value="SAT4-like"/>
</dbReference>
<comment type="similarity">
    <text evidence="5">Belongs to the SAT4 family.</text>
</comment>
<dbReference type="Pfam" id="PF20684">
    <property type="entry name" value="Fung_rhodopsin"/>
    <property type="match status" value="1"/>
</dbReference>
<evidence type="ECO:0000256" key="7">
    <source>
        <dbReference type="SAM" id="Phobius"/>
    </source>
</evidence>
<dbReference type="PANTHER" id="PTHR33048:SF129">
    <property type="entry name" value="INTEGRAL MEMBRANE PROTEIN-RELATED"/>
    <property type="match status" value="1"/>
</dbReference>
<protein>
    <recommendedName>
        <fullName evidence="8">Rhodopsin domain-containing protein</fullName>
    </recommendedName>
</protein>
<feature type="transmembrane region" description="Helical" evidence="7">
    <location>
        <begin position="131"/>
        <end position="153"/>
    </location>
</feature>
<evidence type="ECO:0000313" key="10">
    <source>
        <dbReference type="Proteomes" id="UP000235672"/>
    </source>
</evidence>
<feature type="domain" description="Rhodopsin" evidence="8">
    <location>
        <begin position="37"/>
        <end position="272"/>
    </location>
</feature>
<keyword evidence="10" id="KW-1185">Reference proteome</keyword>
<evidence type="ECO:0000256" key="5">
    <source>
        <dbReference type="ARBA" id="ARBA00038359"/>
    </source>
</evidence>
<reference evidence="9 10" key="1">
    <citation type="submission" date="2016-05" db="EMBL/GenBank/DDBJ databases">
        <title>A degradative enzymes factory behind the ericoid mycorrhizal symbiosis.</title>
        <authorList>
            <consortium name="DOE Joint Genome Institute"/>
            <person name="Martino E."/>
            <person name="Morin E."/>
            <person name="Grelet G."/>
            <person name="Kuo A."/>
            <person name="Kohler A."/>
            <person name="Daghino S."/>
            <person name="Barry K."/>
            <person name="Choi C."/>
            <person name="Cichocki N."/>
            <person name="Clum A."/>
            <person name="Copeland A."/>
            <person name="Hainaut M."/>
            <person name="Haridas S."/>
            <person name="Labutti K."/>
            <person name="Lindquist E."/>
            <person name="Lipzen A."/>
            <person name="Khouja H.-R."/>
            <person name="Murat C."/>
            <person name="Ohm R."/>
            <person name="Olson A."/>
            <person name="Spatafora J."/>
            <person name="Veneault-Fourrey C."/>
            <person name="Henrissat B."/>
            <person name="Grigoriev I."/>
            <person name="Martin F."/>
            <person name="Perotto S."/>
        </authorList>
    </citation>
    <scope>NUCLEOTIDE SEQUENCE [LARGE SCALE GENOMIC DNA]</scope>
    <source>
        <strain evidence="9 10">UAMH 7357</strain>
    </source>
</reference>
<evidence type="ECO:0000256" key="3">
    <source>
        <dbReference type="ARBA" id="ARBA00022989"/>
    </source>
</evidence>
<sequence length="365" mass="40149">MPLAKDPNVPPQAGSRQGALIGLQVFFISIALLVYGLRIYTRKFILRALGNDDYIMGVAVLFSIALTLNACISTAYGWATHVSSIPTSNIPAILQTIFLSELLFTLATTLAKLSILFFYLRLAATPTYRRIIWASIAFITVWGVVFTSVVIFQCHPVSAYWDPTSRACWDPEVALFIHGLTNTMTDVYVFVLPMHMVWNVKLPKRQRIGLLIIFGAGFLVCVAGALRLYYSIITDRSPDTPWEGFYLWTWESIEINLGIVCASAPCLKSFLTRLIPKLFSSHPSSNFPSISGPGHTFDGRAAAGAERFASGKRDPRRGFVMTTITAGRGGKGLDERGESQDDLTEESGSGHGRSLDAKVDVHDMA</sequence>
<organism evidence="9 10">
    <name type="scientific">Hyaloscypha hepaticicola</name>
    <dbReference type="NCBI Taxonomy" id="2082293"/>
    <lineage>
        <taxon>Eukaryota</taxon>
        <taxon>Fungi</taxon>
        <taxon>Dikarya</taxon>
        <taxon>Ascomycota</taxon>
        <taxon>Pezizomycotina</taxon>
        <taxon>Leotiomycetes</taxon>
        <taxon>Helotiales</taxon>
        <taxon>Hyaloscyphaceae</taxon>
        <taxon>Hyaloscypha</taxon>
    </lineage>
</organism>
<evidence type="ECO:0000256" key="2">
    <source>
        <dbReference type="ARBA" id="ARBA00022692"/>
    </source>
</evidence>
<keyword evidence="4 7" id="KW-0472">Membrane</keyword>
<comment type="subcellular location">
    <subcellularLocation>
        <location evidence="1">Membrane</location>
        <topology evidence="1">Multi-pass membrane protein</topology>
    </subcellularLocation>
</comment>
<dbReference type="InterPro" id="IPR049326">
    <property type="entry name" value="Rhodopsin_dom_fungi"/>
</dbReference>
<feature type="transmembrane region" description="Helical" evidence="7">
    <location>
        <begin position="210"/>
        <end position="233"/>
    </location>
</feature>
<dbReference type="GO" id="GO:0016020">
    <property type="term" value="C:membrane"/>
    <property type="evidence" value="ECO:0007669"/>
    <property type="project" value="UniProtKB-SubCell"/>
</dbReference>
<feature type="transmembrane region" description="Helical" evidence="7">
    <location>
        <begin position="20"/>
        <end position="41"/>
    </location>
</feature>
<dbReference type="AlphaFoldDB" id="A0A2J6PPJ5"/>
<accession>A0A2J6PPJ5</accession>
<name>A0A2J6PPJ5_9HELO</name>
<keyword evidence="3 7" id="KW-1133">Transmembrane helix</keyword>
<dbReference type="PANTHER" id="PTHR33048">
    <property type="entry name" value="PTH11-LIKE INTEGRAL MEMBRANE PROTEIN (AFU_ORTHOLOGUE AFUA_5G11245)"/>
    <property type="match status" value="1"/>
</dbReference>
<dbReference type="Proteomes" id="UP000235672">
    <property type="component" value="Unassembled WGS sequence"/>
</dbReference>
<keyword evidence="2 7" id="KW-0812">Transmembrane</keyword>
<feature type="compositionally biased region" description="Basic and acidic residues" evidence="6">
    <location>
        <begin position="353"/>
        <end position="365"/>
    </location>
</feature>